<dbReference type="Proteomes" id="UP001290462">
    <property type="component" value="Unassembled WGS sequence"/>
</dbReference>
<dbReference type="EMBL" id="JAVBVO010000003">
    <property type="protein sequence ID" value="MDZ5758076.1"/>
    <property type="molecule type" value="Genomic_DNA"/>
</dbReference>
<dbReference type="InterPro" id="IPR013324">
    <property type="entry name" value="RNA_pol_sigma_r3/r4-like"/>
</dbReference>
<dbReference type="GO" id="GO:0003677">
    <property type="term" value="F:DNA binding"/>
    <property type="evidence" value="ECO:0007669"/>
    <property type="project" value="UniProtKB-KW"/>
</dbReference>
<proteinExistence type="predicted"/>
<dbReference type="GO" id="GO:0016987">
    <property type="term" value="F:sigma factor activity"/>
    <property type="evidence" value="ECO:0007669"/>
    <property type="project" value="InterPro"/>
</dbReference>
<dbReference type="CDD" id="cd06171">
    <property type="entry name" value="Sigma70_r4"/>
    <property type="match status" value="1"/>
</dbReference>
<feature type="domain" description="RNA polymerase sigma factor 70 region 4 type 2" evidence="2">
    <location>
        <begin position="132"/>
        <end position="182"/>
    </location>
</feature>
<dbReference type="Pfam" id="PF08281">
    <property type="entry name" value="Sigma70_r4_2"/>
    <property type="match status" value="1"/>
</dbReference>
<dbReference type="AlphaFoldDB" id="A0AAW9K491"/>
<dbReference type="GO" id="GO:0006352">
    <property type="term" value="P:DNA-templated transcription initiation"/>
    <property type="evidence" value="ECO:0007669"/>
    <property type="project" value="InterPro"/>
</dbReference>
<dbReference type="Gene3D" id="1.10.10.10">
    <property type="entry name" value="Winged helix-like DNA-binding domain superfamily/Winged helix DNA-binding domain"/>
    <property type="match status" value="1"/>
</dbReference>
<evidence type="ECO:0000256" key="1">
    <source>
        <dbReference type="SAM" id="Coils"/>
    </source>
</evidence>
<protein>
    <submittedName>
        <fullName evidence="3">Sigma factor-like helix-turn-helix DNA-binding protein</fullName>
    </submittedName>
</protein>
<evidence type="ECO:0000313" key="3">
    <source>
        <dbReference type="EMBL" id="MDZ5758076.1"/>
    </source>
</evidence>
<sequence>MDKDWLNADELINEYRASLLGLEKIRDKYKPNYVFLKNKLVELKKVDEKLSLEQKECYSFLKNELGIINSMISEIYYAIEWLDTAREPGLKRGISNRSRYQRTALVDDIERLSYLVNIEQENQREATEDEIERITAMLNNLSDKERAAYLAVKGQNHSFAEAAEILGVSKSTVQSYVDRAQQKIDKQIQYGSQNILFDFLLYED</sequence>
<reference evidence="3" key="1">
    <citation type="submission" date="2023-08" db="EMBL/GenBank/DDBJ databases">
        <title>Genomic characterization of piscicolin 126 produced by Carnobacterium maltaromaticum CM22 strain isolated from salmon (Salmo salar).</title>
        <authorList>
            <person name="Gonzalez-Gragera E."/>
            <person name="Garcia-Lopez J.D."/>
            <person name="Teso-Perez C."/>
            <person name="Gimenez-Hernandez I."/>
            <person name="Peralta-Sanchez J.M."/>
            <person name="Valdivia E."/>
            <person name="Montalban-Lopez M."/>
            <person name="Martin-Platero A.M."/>
            <person name="Banos A."/>
            <person name="Martinez-Bueno M."/>
        </authorList>
    </citation>
    <scope>NUCLEOTIDE SEQUENCE</scope>
    <source>
        <strain evidence="3">CM22</strain>
    </source>
</reference>
<evidence type="ECO:0000313" key="4">
    <source>
        <dbReference type="Proteomes" id="UP001290462"/>
    </source>
</evidence>
<dbReference type="RefSeq" id="WP_322808652.1">
    <property type="nucleotide sequence ID" value="NZ_JAVBVO010000003.1"/>
</dbReference>
<organism evidence="3 4">
    <name type="scientific">Carnobacterium maltaromaticum</name>
    <name type="common">Carnobacterium piscicola</name>
    <dbReference type="NCBI Taxonomy" id="2751"/>
    <lineage>
        <taxon>Bacteria</taxon>
        <taxon>Bacillati</taxon>
        <taxon>Bacillota</taxon>
        <taxon>Bacilli</taxon>
        <taxon>Lactobacillales</taxon>
        <taxon>Carnobacteriaceae</taxon>
        <taxon>Carnobacterium</taxon>
    </lineage>
</organism>
<dbReference type="SUPFAM" id="SSF88659">
    <property type="entry name" value="Sigma3 and sigma4 domains of RNA polymerase sigma factors"/>
    <property type="match status" value="1"/>
</dbReference>
<dbReference type="InterPro" id="IPR013249">
    <property type="entry name" value="RNA_pol_sigma70_r4_t2"/>
</dbReference>
<accession>A0AAW9K491</accession>
<comment type="caution">
    <text evidence="3">The sequence shown here is derived from an EMBL/GenBank/DDBJ whole genome shotgun (WGS) entry which is preliminary data.</text>
</comment>
<name>A0AAW9K491_CARML</name>
<feature type="coiled-coil region" evidence="1">
    <location>
        <begin position="117"/>
        <end position="144"/>
    </location>
</feature>
<dbReference type="InterPro" id="IPR036388">
    <property type="entry name" value="WH-like_DNA-bd_sf"/>
</dbReference>
<keyword evidence="3" id="KW-0238">DNA-binding</keyword>
<evidence type="ECO:0000259" key="2">
    <source>
        <dbReference type="Pfam" id="PF08281"/>
    </source>
</evidence>
<gene>
    <name evidence="3" type="ORF">RAK27_05335</name>
</gene>
<keyword evidence="1" id="KW-0175">Coiled coil</keyword>